<dbReference type="Gene3D" id="1.10.630.10">
    <property type="entry name" value="Cytochrome P450"/>
    <property type="match status" value="1"/>
</dbReference>
<dbReference type="FunFam" id="1.10.630.10:FF:000018">
    <property type="entry name" value="Cytochrome P450 monooxygenase"/>
    <property type="match status" value="1"/>
</dbReference>
<dbReference type="GO" id="GO:0004497">
    <property type="term" value="F:monooxygenase activity"/>
    <property type="evidence" value="ECO:0007669"/>
    <property type="project" value="UniProtKB-KW"/>
</dbReference>
<evidence type="ECO:0000256" key="4">
    <source>
        <dbReference type="ARBA" id="ARBA00023002"/>
    </source>
</evidence>
<dbReference type="InterPro" id="IPR001128">
    <property type="entry name" value="Cyt_P450"/>
</dbReference>
<evidence type="ECO:0000256" key="3">
    <source>
        <dbReference type="ARBA" id="ARBA00022723"/>
    </source>
</evidence>
<dbReference type="EMBL" id="JBHUDJ010000006">
    <property type="protein sequence ID" value="MFD1587909.1"/>
    <property type="molecule type" value="Genomic_DNA"/>
</dbReference>
<organism evidence="8 9">
    <name type="scientific">Halorientalis brevis</name>
    <dbReference type="NCBI Taxonomy" id="1126241"/>
    <lineage>
        <taxon>Archaea</taxon>
        <taxon>Methanobacteriati</taxon>
        <taxon>Methanobacteriota</taxon>
        <taxon>Stenosarchaea group</taxon>
        <taxon>Halobacteria</taxon>
        <taxon>Halobacteriales</taxon>
        <taxon>Haloarculaceae</taxon>
        <taxon>Halorientalis</taxon>
    </lineage>
</organism>
<dbReference type="InterPro" id="IPR036396">
    <property type="entry name" value="Cyt_P450_sf"/>
</dbReference>
<dbReference type="AlphaFoldDB" id="A0ABD6CDH5"/>
<dbReference type="Proteomes" id="UP001597119">
    <property type="component" value="Unassembled WGS sequence"/>
</dbReference>
<dbReference type="RefSeq" id="WP_247380437.1">
    <property type="nucleotide sequence ID" value="NZ_JALLGV010000008.1"/>
</dbReference>
<dbReference type="PRINTS" id="PR00359">
    <property type="entry name" value="BP450"/>
</dbReference>
<accession>A0ABD6CDH5</accession>
<evidence type="ECO:0000256" key="6">
    <source>
        <dbReference type="ARBA" id="ARBA00023033"/>
    </source>
</evidence>
<reference evidence="8 9" key="1">
    <citation type="journal article" date="2019" name="Int. J. Syst. Evol. Microbiol.">
        <title>The Global Catalogue of Microorganisms (GCM) 10K type strain sequencing project: providing services to taxonomists for standard genome sequencing and annotation.</title>
        <authorList>
            <consortium name="The Broad Institute Genomics Platform"/>
            <consortium name="The Broad Institute Genome Sequencing Center for Infectious Disease"/>
            <person name="Wu L."/>
            <person name="Ma J."/>
        </authorList>
    </citation>
    <scope>NUCLEOTIDE SEQUENCE [LARGE SCALE GENOMIC DNA]</scope>
    <source>
        <strain evidence="8 9">CGMCC 1.12125</strain>
    </source>
</reference>
<proteinExistence type="inferred from homology"/>
<comment type="caution">
    <text evidence="8">The sequence shown here is derived from an EMBL/GenBank/DDBJ whole genome shotgun (WGS) entry which is preliminary data.</text>
</comment>
<dbReference type="PANTHER" id="PTHR46696:SF1">
    <property type="entry name" value="CYTOCHROME P450 YJIB-RELATED"/>
    <property type="match status" value="1"/>
</dbReference>
<protein>
    <submittedName>
        <fullName evidence="8">Cytochrome P450</fullName>
    </submittedName>
</protein>
<dbReference type="Pfam" id="PF00067">
    <property type="entry name" value="p450"/>
    <property type="match status" value="1"/>
</dbReference>
<comment type="similarity">
    <text evidence="1 7">Belongs to the cytochrome P450 family.</text>
</comment>
<evidence type="ECO:0000313" key="9">
    <source>
        <dbReference type="Proteomes" id="UP001597119"/>
    </source>
</evidence>
<keyword evidence="6 7" id="KW-0503">Monooxygenase</keyword>
<evidence type="ECO:0000256" key="2">
    <source>
        <dbReference type="ARBA" id="ARBA00022617"/>
    </source>
</evidence>
<keyword evidence="9" id="KW-1185">Reference proteome</keyword>
<dbReference type="GO" id="GO:0046872">
    <property type="term" value="F:metal ion binding"/>
    <property type="evidence" value="ECO:0007669"/>
    <property type="project" value="UniProtKB-KW"/>
</dbReference>
<keyword evidence="3 7" id="KW-0479">Metal-binding</keyword>
<evidence type="ECO:0000256" key="1">
    <source>
        <dbReference type="ARBA" id="ARBA00010617"/>
    </source>
</evidence>
<dbReference type="PROSITE" id="PS00086">
    <property type="entry name" value="CYTOCHROME_P450"/>
    <property type="match status" value="1"/>
</dbReference>
<dbReference type="SUPFAM" id="SSF48264">
    <property type="entry name" value="Cytochrome P450"/>
    <property type="match status" value="1"/>
</dbReference>
<dbReference type="CDD" id="cd11032">
    <property type="entry name" value="P450_EryK-like"/>
    <property type="match status" value="1"/>
</dbReference>
<gene>
    <name evidence="8" type="ORF">ACFR9U_13050</name>
</gene>
<dbReference type="InterPro" id="IPR017972">
    <property type="entry name" value="Cyt_P450_CS"/>
</dbReference>
<dbReference type="InterPro" id="IPR002397">
    <property type="entry name" value="Cyt_P450_B"/>
</dbReference>
<sequence length="409" mass="46315">MAAATQRQFLPMPAALSSRAARLEPFDWYREMRTEAPVRYDDDRQVWDVFRYDDTKRVLADTESFSSDVARADVFEFPDEDLFRPLQRSILRSDPPRHTWLRDVVDDQFQPGAIGALAPHVREIADELLDERLADGEMDVVEDLAYPLPVIVIAELLGVPADDRDRFKQWSDVLVADVSAAADPQTIIERQEETIRELRAYFEDLIKQRRAIPEDDLITHIATTDPDGHRLTDEDVLGYCILLLVAGNVTTTNLIGNAIRCFDERPELYDELAADRDVLAAAIEEVLRYRSPVQALSRVATTDVELRGETIESGDLVVTWLGSANRDESQFDDPDEFQPERRPNQHIAFGHGVHFCLGAPLARLEARISLGRLLDRAEGIQCVAEERPPVSSSFLHGVEQLPIRFESVE</sequence>
<evidence type="ECO:0000313" key="8">
    <source>
        <dbReference type="EMBL" id="MFD1587909.1"/>
    </source>
</evidence>
<keyword evidence="2 7" id="KW-0349">Heme</keyword>
<name>A0ABD6CDH5_9EURY</name>
<evidence type="ECO:0000256" key="5">
    <source>
        <dbReference type="ARBA" id="ARBA00023004"/>
    </source>
</evidence>
<dbReference type="PANTHER" id="PTHR46696">
    <property type="entry name" value="P450, PUTATIVE (EUROFUNG)-RELATED"/>
    <property type="match status" value="1"/>
</dbReference>
<keyword evidence="4 7" id="KW-0560">Oxidoreductase</keyword>
<evidence type="ECO:0000256" key="7">
    <source>
        <dbReference type="RuleBase" id="RU000461"/>
    </source>
</evidence>
<keyword evidence="5 7" id="KW-0408">Iron</keyword>